<name>A0A4R0HHC9_9ACTN</name>
<dbReference type="InterPro" id="IPR006059">
    <property type="entry name" value="SBP"/>
</dbReference>
<dbReference type="AlphaFoldDB" id="A0A4R0HHC9"/>
<comment type="caution">
    <text evidence="1">The sequence shown here is derived from an EMBL/GenBank/DDBJ whole genome shotgun (WGS) entry which is preliminary data.</text>
</comment>
<dbReference type="InterPro" id="IPR050490">
    <property type="entry name" value="Bact_solute-bd_prot1"/>
</dbReference>
<sequence length="542" mass="58527">MSVYDARPLGRRAVLAGGAALGLAGAVGCSNDGRGGSGVANDEASRSKIRPAYERYTGVKPDLAGAEYNIPDAFRRYPADPVQAITQPPGDGKPITVTTYTNTPIPPKLELNTFWQEFNKRVGSPLQVNLTPSVDYNKKFATVVAGNQLGDLFMVGAVPQVPQMLTAKAVDLTPHLSGDNIKKYPYLANLPEVCWNSGIFDGKIYGVPVPRGAISSSVLYSRADILEAQGLKAEVKSADDFVELCKGLTDRKLNRFALATAPTQYVRNMFDIPNQWSKNGDALVSYLEHEAHEEVFGILQKLWKSGYIHPDAYAGQNLDMKTRFANGSSPLVLDTFSGWPTYLQTMTDKNAEIAIIAPPKHDGSGQGKTWLGSPAIGVTAVSKKAEGRVETLLAYLNYLATPFGTQEYLFRKFGLAGVHHRLVEGNPVLNAKGFSETQLGLNYQADGPWTIFLPEREGSAETQFNAMKSVCPTALANPAAGLYSETNTRKGGQIGDAVNQVADDIVQGRKPVSAWAVAVKKWKSDGGDKIAEELAQALKSSR</sequence>
<dbReference type="Proteomes" id="UP000292346">
    <property type="component" value="Unassembled WGS sequence"/>
</dbReference>
<protein>
    <submittedName>
        <fullName evidence="1">Extracellular solute-binding protein</fullName>
    </submittedName>
</protein>
<dbReference type="SUPFAM" id="SSF53850">
    <property type="entry name" value="Periplasmic binding protein-like II"/>
    <property type="match status" value="1"/>
</dbReference>
<accession>A0A4R0HHC9</accession>
<dbReference type="PROSITE" id="PS51318">
    <property type="entry name" value="TAT"/>
    <property type="match status" value="1"/>
</dbReference>
<dbReference type="Pfam" id="PF01547">
    <property type="entry name" value="SBP_bac_1"/>
    <property type="match status" value="1"/>
</dbReference>
<keyword evidence="2" id="KW-1185">Reference proteome</keyword>
<dbReference type="EMBL" id="SJJZ01000002">
    <property type="protein sequence ID" value="TCC08342.1"/>
    <property type="molecule type" value="Genomic_DNA"/>
</dbReference>
<organism evidence="1 2">
    <name type="scientific">Kribbella soli</name>
    <dbReference type="NCBI Taxonomy" id="1124743"/>
    <lineage>
        <taxon>Bacteria</taxon>
        <taxon>Bacillati</taxon>
        <taxon>Actinomycetota</taxon>
        <taxon>Actinomycetes</taxon>
        <taxon>Propionibacteriales</taxon>
        <taxon>Kribbellaceae</taxon>
        <taxon>Kribbella</taxon>
    </lineage>
</organism>
<dbReference type="Gene3D" id="3.40.190.10">
    <property type="entry name" value="Periplasmic binding protein-like II"/>
    <property type="match status" value="1"/>
</dbReference>
<reference evidence="1 2" key="1">
    <citation type="submission" date="2019-02" db="EMBL/GenBank/DDBJ databases">
        <title>Kribbella capetownensis sp. nov. and Kribbella speibonae sp. nov., isolated from soil.</title>
        <authorList>
            <person name="Curtis S.M."/>
            <person name="Norton I."/>
            <person name="Everest G.J."/>
            <person name="Meyers P.R."/>
        </authorList>
    </citation>
    <scope>NUCLEOTIDE SEQUENCE [LARGE SCALE GENOMIC DNA]</scope>
    <source>
        <strain evidence="1 2">KCTC 29219</strain>
    </source>
</reference>
<evidence type="ECO:0000313" key="1">
    <source>
        <dbReference type="EMBL" id="TCC08342.1"/>
    </source>
</evidence>
<dbReference type="PANTHER" id="PTHR43649">
    <property type="entry name" value="ARABINOSE-BINDING PROTEIN-RELATED"/>
    <property type="match status" value="1"/>
</dbReference>
<dbReference type="PROSITE" id="PS51257">
    <property type="entry name" value="PROKAR_LIPOPROTEIN"/>
    <property type="match status" value="1"/>
</dbReference>
<dbReference type="OrthoDB" id="2513152at2"/>
<dbReference type="InterPro" id="IPR006311">
    <property type="entry name" value="TAT_signal"/>
</dbReference>
<proteinExistence type="predicted"/>
<gene>
    <name evidence="1" type="ORF">E0H45_20855</name>
</gene>
<dbReference type="RefSeq" id="WP_131339680.1">
    <property type="nucleotide sequence ID" value="NZ_SJJZ01000002.1"/>
</dbReference>
<evidence type="ECO:0000313" key="2">
    <source>
        <dbReference type="Proteomes" id="UP000292346"/>
    </source>
</evidence>